<evidence type="ECO:0000256" key="4">
    <source>
        <dbReference type="ARBA" id="ARBA00022692"/>
    </source>
</evidence>
<dbReference type="GO" id="GO:1905485">
    <property type="term" value="P:positive regulation of motor neuron migration"/>
    <property type="evidence" value="ECO:0007669"/>
    <property type="project" value="EnsemblMetazoa"/>
</dbReference>
<dbReference type="OrthoDB" id="10053709at2759"/>
<dbReference type="InterPro" id="IPR015526">
    <property type="entry name" value="Frizzled/SFRP"/>
</dbReference>
<dbReference type="AlphaFoldDB" id="A0A4E9FLB9"/>
<evidence type="ECO:0000256" key="1">
    <source>
        <dbReference type="ARBA" id="ARBA00004141"/>
    </source>
</evidence>
<comment type="subcellular location">
    <subcellularLocation>
        <location evidence="1">Membrane</location>
        <topology evidence="1">Multi-pass membrane protein</topology>
    </subcellularLocation>
</comment>
<feature type="transmembrane region" description="Helical" evidence="10">
    <location>
        <begin position="395"/>
        <end position="414"/>
    </location>
</feature>
<feature type="disulfide bond" evidence="9">
    <location>
        <begin position="44"/>
        <end position="105"/>
    </location>
</feature>
<dbReference type="GO" id="GO:1905491">
    <property type="term" value="P:positive regulation of sensory neuron axon guidance"/>
    <property type="evidence" value="ECO:0007669"/>
    <property type="project" value="EnsemblMetazoa"/>
</dbReference>
<feature type="domain" description="FZ" evidence="11">
    <location>
        <begin position="39"/>
        <end position="160"/>
    </location>
</feature>
<evidence type="ECO:0000256" key="6">
    <source>
        <dbReference type="ARBA" id="ARBA00023136"/>
    </source>
</evidence>
<dbReference type="InterPro" id="IPR036790">
    <property type="entry name" value="Frizzled_dom_sf"/>
</dbReference>
<dbReference type="PROSITE" id="PS50038">
    <property type="entry name" value="FZ"/>
    <property type="match status" value="1"/>
</dbReference>
<feature type="transmembrane region" description="Helical" evidence="10">
    <location>
        <begin position="426"/>
        <end position="449"/>
    </location>
</feature>
<evidence type="ECO:0000313" key="13">
    <source>
        <dbReference type="EMBL" id="VIO97119.1"/>
    </source>
</evidence>
<dbReference type="FunFam" id="1.10.2000.10:FF:000037">
    <property type="match status" value="1"/>
</dbReference>
<dbReference type="RefSeq" id="XP_042936838.1">
    <property type="nucleotide sequence ID" value="XM_043080904.1"/>
</dbReference>
<dbReference type="PANTHER" id="PTHR11309">
    <property type="entry name" value="FRIZZLED"/>
    <property type="match status" value="1"/>
</dbReference>
<dbReference type="SMART" id="SM01330">
    <property type="entry name" value="Frizzled"/>
    <property type="match status" value="1"/>
</dbReference>
<dbReference type="KEGG" id="bmy:BM_BM6370"/>
<dbReference type="Gene3D" id="1.20.1070.10">
    <property type="entry name" value="Rhodopsin 7-helix transmembrane proteins"/>
    <property type="match status" value="1"/>
</dbReference>
<evidence type="ECO:0000259" key="11">
    <source>
        <dbReference type="PROSITE" id="PS50038"/>
    </source>
</evidence>
<dbReference type="InterPro" id="IPR000539">
    <property type="entry name" value="Frizzled/Smoothened_7TM"/>
</dbReference>
<comment type="similarity">
    <text evidence="2">Belongs to the G-protein coupled receptor Fz/Smo family.</text>
</comment>
<dbReference type="SMART" id="SM00063">
    <property type="entry name" value="FRI"/>
    <property type="match status" value="1"/>
</dbReference>
<evidence type="ECO:0000256" key="8">
    <source>
        <dbReference type="ARBA" id="ARBA00023170"/>
    </source>
</evidence>
<evidence type="ECO:0000256" key="5">
    <source>
        <dbReference type="ARBA" id="ARBA00022989"/>
    </source>
</evidence>
<feature type="disulfide bond" evidence="9">
    <location>
        <begin position="52"/>
        <end position="98"/>
    </location>
</feature>
<dbReference type="WBParaSite" id="Bm6370a.1">
    <property type="protein sequence ID" value="Bm6370a.1"/>
    <property type="gene ID" value="WBGene00226631"/>
</dbReference>
<keyword evidence="3" id="KW-0217">Developmental protein</keyword>
<dbReference type="GO" id="GO:1905488">
    <property type="term" value="P:positive regulation of anterior/posterior axon guidance"/>
    <property type="evidence" value="ECO:0007669"/>
    <property type="project" value="EnsemblMetazoa"/>
</dbReference>
<accession>A0A4E9FLB9</accession>
<feature type="transmembrane region" description="Helical" evidence="10">
    <location>
        <begin position="469"/>
        <end position="487"/>
    </location>
</feature>
<evidence type="ECO:0000256" key="10">
    <source>
        <dbReference type="SAM" id="Phobius"/>
    </source>
</evidence>
<dbReference type="EMBL" id="CAAKNF010000194">
    <property type="protein sequence ID" value="VIO97119.1"/>
    <property type="molecule type" value="Genomic_DNA"/>
</dbReference>
<name>A0A4E9FLB9_BRUMA</name>
<evidence type="ECO:0000256" key="3">
    <source>
        <dbReference type="ARBA" id="ARBA00022473"/>
    </source>
</evidence>
<dbReference type="PRINTS" id="PR00489">
    <property type="entry name" value="FRIZZLED"/>
</dbReference>
<feature type="domain" description="G-protein coupled receptors family 2 profile 2" evidence="12">
    <location>
        <begin position="218"/>
        <end position="488"/>
    </location>
</feature>
<evidence type="ECO:0000256" key="9">
    <source>
        <dbReference type="PROSITE-ProRule" id="PRU00090"/>
    </source>
</evidence>
<dbReference type="Gene3D" id="1.10.2000.10">
    <property type="entry name" value="Frizzled cysteine-rich domain"/>
    <property type="match status" value="1"/>
</dbReference>
<keyword evidence="4 10" id="KW-0812">Transmembrane</keyword>
<sequence length="535" mass="59516">MVYLVTRLLGCFNRMQILLLYWLMMMHKIEICKTHRFPLSSPKCQPITVEQCKDLPYNETRFPNLVGDESESDAANGFSTFDPLIKIRCSSRLKFFLCSIYFPMCTDKVPIAIGPCRPLCERVQMKCEPLLKEFGFPWPISMNCSKFPLENNHDAMCMKGPASDEDGPPVVEELESDITKNVITSNRCMQQPSTIYMNRTGHCVPLCHSNNGYTKDDREAASTALFIMSLLCTALTSVCLLTFCTRKHCLVGLPELSLLFCSVSFSVSAIVYLFSLLYRDQISCIEYNSKLIFVVTGVQHIPCTIVAILLYYFGTTGRLWWFVLCCTWNKYTQRHQQNSDSLLFRTHMLAWGIPLGIVILALMAQSVRADPLSGICLVGGGNRIIEAVFVSLRELILLLCSLVPLFFGCLALIGSAPATDHSVASAGLLGSLYPMAAAFLLLSSLQYLLTPTATGWNTVTAIKLLADPLLGILASAGCFIQILFNIFKANRLQLLDKHGYQPAAPQIPQPAIPSHTATASNAYSLSRYPEQRPLC</sequence>
<dbReference type="GO" id="GO:0042813">
    <property type="term" value="F:Wnt receptor activity"/>
    <property type="evidence" value="ECO:0007669"/>
    <property type="project" value="TreeGrafter"/>
</dbReference>
<dbReference type="STRING" id="6279.A0A5S6PS99"/>
<keyword evidence="6 10" id="KW-0472">Membrane</keyword>
<keyword evidence="7 9" id="KW-1015">Disulfide bond</keyword>
<dbReference type="CTD" id="66060014"/>
<dbReference type="GO" id="GO:0034514">
    <property type="term" value="P:mitochondrial unfolded protein response"/>
    <property type="evidence" value="ECO:0007669"/>
    <property type="project" value="EnsemblMetazoa"/>
</dbReference>
<feature type="disulfide bond" evidence="9">
    <location>
        <begin position="116"/>
        <end position="157"/>
    </location>
</feature>
<gene>
    <name evidence="13 15" type="primary">Bma-mig-1</name>
    <name evidence="13" type="ORF">BM_BM6370</name>
</gene>
<protein>
    <submittedName>
        <fullName evidence="15">Frizzled-4</fullName>
    </submittedName>
</protein>
<feature type="transmembrane region" description="Helical" evidence="10">
    <location>
        <begin position="342"/>
        <end position="364"/>
    </location>
</feature>
<reference evidence="13" key="2">
    <citation type="submission" date="2019-04" db="EMBL/GenBank/DDBJ databases">
        <authorList>
            <person name="Howe K."/>
            <person name="Paulini M."/>
            <person name="Williams G."/>
        </authorList>
    </citation>
    <scope>NUCLEOTIDE SEQUENCE [LARGE SCALE GENOMIC DNA]</scope>
    <source>
        <strain evidence="13">FR3</strain>
    </source>
</reference>
<feature type="transmembrane region" description="Helical" evidence="10">
    <location>
        <begin position="256"/>
        <end position="279"/>
    </location>
</feature>
<dbReference type="PROSITE" id="PS50261">
    <property type="entry name" value="G_PROTEIN_RECEP_F2_4"/>
    <property type="match status" value="1"/>
</dbReference>
<feature type="transmembrane region" description="Helical" evidence="10">
    <location>
        <begin position="224"/>
        <end position="244"/>
    </location>
</feature>
<keyword evidence="8" id="KW-0675">Receptor</keyword>
<evidence type="ECO:0000259" key="12">
    <source>
        <dbReference type="PROSITE" id="PS50261"/>
    </source>
</evidence>
<reference evidence="15" key="3">
    <citation type="submission" date="2019-12" db="UniProtKB">
        <authorList>
            <consortium name="WormBaseParasite"/>
        </authorList>
    </citation>
    <scope>IDENTIFICATION</scope>
</reference>
<keyword evidence="14" id="KW-1185">Reference proteome</keyword>
<dbReference type="InterPro" id="IPR020067">
    <property type="entry name" value="Frizzled_dom"/>
</dbReference>
<accession>A0A5S6PS99</accession>
<reference evidence="14" key="1">
    <citation type="journal article" date="2007" name="Science">
        <title>Draft genome of the filarial nematode parasite Brugia malayi.</title>
        <authorList>
            <person name="Ghedin E."/>
            <person name="Wang S."/>
            <person name="Spiro D."/>
            <person name="Caler E."/>
            <person name="Zhao Q."/>
            <person name="Crabtree J."/>
            <person name="Allen J.E."/>
            <person name="Delcher A.L."/>
            <person name="Guiliano D.B."/>
            <person name="Miranda-Saavedra D."/>
            <person name="Angiuoli S.V."/>
            <person name="Creasy T."/>
            <person name="Amedeo P."/>
            <person name="Haas B."/>
            <person name="El-Sayed N.M."/>
            <person name="Wortman J.R."/>
            <person name="Feldblyum T."/>
            <person name="Tallon L."/>
            <person name="Schatz M."/>
            <person name="Shumway M."/>
            <person name="Koo H."/>
            <person name="Salzberg S.L."/>
            <person name="Schobel S."/>
            <person name="Pertea M."/>
            <person name="Pop M."/>
            <person name="White O."/>
            <person name="Barton G.J."/>
            <person name="Carlow C.K."/>
            <person name="Crawford M.J."/>
            <person name="Daub J."/>
            <person name="Dimmic M.W."/>
            <person name="Estes C.F."/>
            <person name="Foster J.M."/>
            <person name="Ganatra M."/>
            <person name="Gregory W.F."/>
            <person name="Johnson N.M."/>
            <person name="Jin J."/>
            <person name="Komuniecki R."/>
            <person name="Korf I."/>
            <person name="Kumar S."/>
            <person name="Laney S."/>
            <person name="Li B.W."/>
            <person name="Li W."/>
            <person name="Lindblom T.H."/>
            <person name="Lustigman S."/>
            <person name="Ma D."/>
            <person name="Maina C.V."/>
            <person name="Martin D.M."/>
            <person name="McCarter J.P."/>
            <person name="McReynolds L."/>
            <person name="Mitreva M."/>
            <person name="Nutman T.B."/>
            <person name="Parkinson J."/>
            <person name="Peregrin-Alvarez J.M."/>
            <person name="Poole C."/>
            <person name="Ren Q."/>
            <person name="Saunders L."/>
            <person name="Sluder A.E."/>
            <person name="Smith K."/>
            <person name="Stanke M."/>
            <person name="Unnasch T.R."/>
            <person name="Ware J."/>
            <person name="Wei A.D."/>
            <person name="Weil G."/>
            <person name="Williams D.J."/>
            <person name="Zhang Y."/>
            <person name="Williams S.A."/>
            <person name="Fraser-Liggett C."/>
            <person name="Slatko B."/>
            <person name="Blaxter M.L."/>
            <person name="Scott A.L."/>
        </authorList>
    </citation>
    <scope>NUCLEOTIDE SEQUENCE</scope>
    <source>
        <strain evidence="14">FR3</strain>
    </source>
</reference>
<feature type="disulfide bond" evidence="9">
    <location>
        <begin position="89"/>
        <end position="127"/>
    </location>
</feature>
<proteinExistence type="inferred from homology"/>
<dbReference type="InterPro" id="IPR017981">
    <property type="entry name" value="GPCR_2-like_7TM"/>
</dbReference>
<dbReference type="GO" id="GO:0060070">
    <property type="term" value="P:canonical Wnt signaling pathway"/>
    <property type="evidence" value="ECO:0007669"/>
    <property type="project" value="TreeGrafter"/>
</dbReference>
<evidence type="ECO:0000313" key="14">
    <source>
        <dbReference type="Proteomes" id="UP000006672"/>
    </source>
</evidence>
<dbReference type="SUPFAM" id="SSF63501">
    <property type="entry name" value="Frizzled cysteine-rich domain"/>
    <property type="match status" value="1"/>
</dbReference>
<feature type="transmembrane region" description="Helical" evidence="10">
    <location>
        <begin position="291"/>
        <end position="313"/>
    </location>
</feature>
<organism evidence="13">
    <name type="scientific">Brugia malayi</name>
    <name type="common">Filarial nematode worm</name>
    <dbReference type="NCBI Taxonomy" id="6279"/>
    <lineage>
        <taxon>Eukaryota</taxon>
        <taxon>Metazoa</taxon>
        <taxon>Ecdysozoa</taxon>
        <taxon>Nematoda</taxon>
        <taxon>Chromadorea</taxon>
        <taxon>Rhabditida</taxon>
        <taxon>Spirurina</taxon>
        <taxon>Spiruromorpha</taxon>
        <taxon>Filarioidea</taxon>
        <taxon>Onchocercidae</taxon>
        <taxon>Brugia</taxon>
    </lineage>
</organism>
<evidence type="ECO:0000256" key="7">
    <source>
        <dbReference type="ARBA" id="ARBA00023157"/>
    </source>
</evidence>
<dbReference type="GeneID" id="66060014"/>
<dbReference type="Pfam" id="PF01392">
    <property type="entry name" value="Fz"/>
    <property type="match status" value="1"/>
</dbReference>
<dbReference type="Proteomes" id="UP000006672">
    <property type="component" value="Unassembled WGS sequence"/>
</dbReference>
<dbReference type="Pfam" id="PF01534">
    <property type="entry name" value="Frizzled"/>
    <property type="match status" value="1"/>
</dbReference>
<evidence type="ECO:0000313" key="15">
    <source>
        <dbReference type="WBParaSite" id="Bm6370a.1"/>
    </source>
</evidence>
<dbReference type="PANTHER" id="PTHR11309:SF23">
    <property type="entry name" value="FRIZZLED-4"/>
    <property type="match status" value="1"/>
</dbReference>
<dbReference type="GO" id="GO:0005886">
    <property type="term" value="C:plasma membrane"/>
    <property type="evidence" value="ECO:0007669"/>
    <property type="project" value="TreeGrafter"/>
</dbReference>
<evidence type="ECO:0000256" key="2">
    <source>
        <dbReference type="ARBA" id="ARBA00008077"/>
    </source>
</evidence>
<dbReference type="GO" id="GO:0035567">
    <property type="term" value="P:non-canonical Wnt signaling pathway"/>
    <property type="evidence" value="ECO:0007669"/>
    <property type="project" value="TreeGrafter"/>
</dbReference>
<dbReference type="GO" id="GO:0017147">
    <property type="term" value="F:Wnt-protein binding"/>
    <property type="evidence" value="ECO:0007669"/>
    <property type="project" value="TreeGrafter"/>
</dbReference>
<feature type="disulfide bond" evidence="9">
    <location>
        <begin position="120"/>
        <end position="144"/>
    </location>
</feature>
<keyword evidence="5 10" id="KW-1133">Transmembrane helix</keyword>